<evidence type="ECO:0000259" key="12">
    <source>
        <dbReference type="Pfam" id="PF02687"/>
    </source>
</evidence>
<keyword evidence="9 11" id="KW-0472">Membrane</keyword>
<reference evidence="13 14" key="1">
    <citation type="submission" date="2019-08" db="EMBL/GenBank/DDBJ databases">
        <title>In-depth cultivation of the pig gut microbiome towards novel bacterial diversity and tailored functional studies.</title>
        <authorList>
            <person name="Wylensek D."/>
            <person name="Hitch T.C.A."/>
            <person name="Clavel T."/>
        </authorList>
    </citation>
    <scope>NUCLEOTIDE SEQUENCE [LARGE SCALE GENOMIC DNA]</scope>
    <source>
        <strain evidence="13 14">CA-Schmier-601-WT-3</strain>
    </source>
</reference>
<comment type="function">
    <text evidence="10">Part of the ABC transporter complex hrt involved in hemin import. Responsible for the translocation of the substrate across the membrane.</text>
</comment>
<evidence type="ECO:0000256" key="5">
    <source>
        <dbReference type="ARBA" id="ARBA00022448"/>
    </source>
</evidence>
<feature type="transmembrane region" description="Helical" evidence="11">
    <location>
        <begin position="240"/>
        <end position="260"/>
    </location>
</feature>
<evidence type="ECO:0000256" key="10">
    <source>
        <dbReference type="ARBA" id="ARBA00024973"/>
    </source>
</evidence>
<keyword evidence="6" id="KW-1003">Cell membrane</keyword>
<dbReference type="Proteomes" id="UP000442619">
    <property type="component" value="Unassembled WGS sequence"/>
</dbReference>
<keyword evidence="14" id="KW-1185">Reference proteome</keyword>
<evidence type="ECO:0000256" key="11">
    <source>
        <dbReference type="SAM" id="Phobius"/>
    </source>
</evidence>
<evidence type="ECO:0000256" key="9">
    <source>
        <dbReference type="ARBA" id="ARBA00023136"/>
    </source>
</evidence>
<evidence type="ECO:0000256" key="8">
    <source>
        <dbReference type="ARBA" id="ARBA00022989"/>
    </source>
</evidence>
<dbReference type="GO" id="GO:0005886">
    <property type="term" value="C:plasma membrane"/>
    <property type="evidence" value="ECO:0007669"/>
    <property type="project" value="UniProtKB-SubCell"/>
</dbReference>
<comment type="subunit">
    <text evidence="3">The complex is composed of two ATP-binding proteins (HrtA), two transmembrane proteins (HrtB) and a solute-binding protein.</text>
</comment>
<dbReference type="InterPro" id="IPR003838">
    <property type="entry name" value="ABC3_permease_C"/>
</dbReference>
<keyword evidence="7 11" id="KW-0812">Transmembrane</keyword>
<name>A0A844FTP4_9FIRM</name>
<dbReference type="RefSeq" id="WP_154514836.1">
    <property type="nucleotide sequence ID" value="NZ_VUNM01000006.1"/>
</dbReference>
<evidence type="ECO:0000256" key="3">
    <source>
        <dbReference type="ARBA" id="ARBA00011131"/>
    </source>
</evidence>
<gene>
    <name evidence="13" type="ORF">FYJ79_04345</name>
</gene>
<sequence length="360" mass="40070">MRLAWKELKYNWKKYLFIEIIVVLMMFMVLFLSGLVQGLGRAVSSGVENMNAEHFILSDDAEKLITVSNLTTTQSDAVKDTYGKKATPIDITRMYLQKENDDEKIDVTYFAINPSSYLNVDVYKGHKLTNKTNTIVLDDDYESKGIKLNDTIKDANSGISFKVVGFTKDAMYGHVSVAYISTDSYKAIMKEANPMFNNTVHAYAIKGSAKKTIKGTKTYTKQEIIKSLPGYQAEQMTITMVEWLLVVITAFIIGIFFFIINLQKEKEFGVLKAIGTRMSRLVRFILSQVCIISISGALIAGVLVLLMSQALPATMPFFLVPSQVILVLASFILISILGSLATVIRVAKIDPAKIIGGDFE</sequence>
<evidence type="ECO:0000256" key="7">
    <source>
        <dbReference type="ARBA" id="ARBA00022692"/>
    </source>
</evidence>
<dbReference type="InterPro" id="IPR051125">
    <property type="entry name" value="ABC-4/HrtB_transporter"/>
</dbReference>
<feature type="transmembrane region" description="Helical" evidence="11">
    <location>
        <begin position="318"/>
        <end position="344"/>
    </location>
</feature>
<keyword evidence="8 11" id="KW-1133">Transmembrane helix</keyword>
<dbReference type="EMBL" id="VUNM01000006">
    <property type="protein sequence ID" value="MST88812.1"/>
    <property type="molecule type" value="Genomic_DNA"/>
</dbReference>
<keyword evidence="5" id="KW-0813">Transport</keyword>
<dbReference type="Pfam" id="PF02687">
    <property type="entry name" value="FtsX"/>
    <property type="match status" value="1"/>
</dbReference>
<evidence type="ECO:0000313" key="14">
    <source>
        <dbReference type="Proteomes" id="UP000442619"/>
    </source>
</evidence>
<comment type="caution">
    <text evidence="13">The sequence shown here is derived from an EMBL/GenBank/DDBJ whole genome shotgun (WGS) entry which is preliminary data.</text>
</comment>
<feature type="domain" description="ABC3 transporter permease C-terminal" evidence="12">
    <location>
        <begin position="243"/>
        <end position="351"/>
    </location>
</feature>
<evidence type="ECO:0000256" key="4">
    <source>
        <dbReference type="ARBA" id="ARBA00016962"/>
    </source>
</evidence>
<accession>A0A844FTP4</accession>
<proteinExistence type="inferred from homology"/>
<evidence type="ECO:0000313" key="13">
    <source>
        <dbReference type="EMBL" id="MST88812.1"/>
    </source>
</evidence>
<organism evidence="13 14">
    <name type="scientific">Sharpea porci</name>
    <dbReference type="NCBI Taxonomy" id="2652286"/>
    <lineage>
        <taxon>Bacteria</taxon>
        <taxon>Bacillati</taxon>
        <taxon>Bacillota</taxon>
        <taxon>Erysipelotrichia</taxon>
        <taxon>Erysipelotrichales</taxon>
        <taxon>Coprobacillaceae</taxon>
        <taxon>Sharpea</taxon>
    </lineage>
</organism>
<dbReference type="AlphaFoldDB" id="A0A844FTP4"/>
<evidence type="ECO:0000256" key="1">
    <source>
        <dbReference type="ARBA" id="ARBA00004651"/>
    </source>
</evidence>
<comment type="similarity">
    <text evidence="2">Belongs to the ABC-4 integral membrane protein family. HrtB subfamily.</text>
</comment>
<evidence type="ECO:0000256" key="6">
    <source>
        <dbReference type="ARBA" id="ARBA00022475"/>
    </source>
</evidence>
<feature type="transmembrane region" description="Helical" evidence="11">
    <location>
        <begin position="281"/>
        <end position="306"/>
    </location>
</feature>
<dbReference type="PANTHER" id="PTHR43738:SF1">
    <property type="entry name" value="HEMIN TRANSPORT SYSTEM PERMEASE PROTEIN HRTB-RELATED"/>
    <property type="match status" value="1"/>
</dbReference>
<protein>
    <recommendedName>
        <fullName evidence="4">Putative hemin transport system permease protein HrtB</fullName>
    </recommendedName>
</protein>
<comment type="subcellular location">
    <subcellularLocation>
        <location evidence="1">Cell membrane</location>
        <topology evidence="1">Multi-pass membrane protein</topology>
    </subcellularLocation>
</comment>
<feature type="transmembrane region" description="Helical" evidence="11">
    <location>
        <begin position="15"/>
        <end position="36"/>
    </location>
</feature>
<evidence type="ECO:0000256" key="2">
    <source>
        <dbReference type="ARBA" id="ARBA00008697"/>
    </source>
</evidence>
<dbReference type="PANTHER" id="PTHR43738">
    <property type="entry name" value="ABC TRANSPORTER, MEMBRANE PROTEIN"/>
    <property type="match status" value="1"/>
</dbReference>